<dbReference type="SUPFAM" id="SSF55904">
    <property type="entry name" value="Ornithine decarboxylase C-terminal domain"/>
    <property type="match status" value="1"/>
</dbReference>
<dbReference type="InterPro" id="IPR036633">
    <property type="entry name" value="Prn/Lys/Arg_de-COase_C_sf"/>
</dbReference>
<evidence type="ECO:0000313" key="8">
    <source>
        <dbReference type="EMBL" id="BBD93468.1"/>
    </source>
</evidence>
<evidence type="ECO:0000256" key="2">
    <source>
        <dbReference type="ARBA" id="ARBA00010671"/>
    </source>
</evidence>
<dbReference type="GeneID" id="58052152"/>
<protein>
    <submittedName>
        <fullName evidence="8">Lysine decarboxylase</fullName>
    </submittedName>
</protein>
<evidence type="ECO:0000256" key="5">
    <source>
        <dbReference type="ARBA" id="ARBA00023239"/>
    </source>
</evidence>
<sequence length="444" mass="50969">MNKPITNKLQELLNNDAISMHVPGHKNMTIGKLNQLKLNMDMTEITGLDDMHHPEDIILESMSQFSKHEDYDAFLLVNGTTSGILAVIQAFSSEKGRYLISRNVHKSVFHGLDLTKAHATFTAMTQSRLTNQYVEPVIDGPVEDYKLGICTYPNYYGEIFDVGHFISNLHDDDVPVLVDEAHGAHFDLKGFPKSAMNFGADYVVQSYHKTLPALTMGSVLFIHKDAPLRTQIIEYLTYFQTSSPSYLVMSSLEYAQSFYEEFESELFFEKRKTFIDVLKMKGFNVGEPEDPLKLIISYDGFKGYEVQQWFEKQHIYVELADEYQVLFILPLWHHDDAFPFELLKARIHAIPLPEKRESYTKAANLMLETSEYQAIHFPKTKEIAIEQAENEILAQHIVPYPPGIPVMFRGELITIHMIKLLQYYSNLGIKVEGLKDKKILVKDE</sequence>
<dbReference type="InterPro" id="IPR000310">
    <property type="entry name" value="Orn/Lys/Arg_deCO2ase_major_dom"/>
</dbReference>
<dbReference type="Gene3D" id="3.90.105.10">
    <property type="entry name" value="Molybdopterin biosynthesis moea protein, domain 2"/>
    <property type="match status" value="1"/>
</dbReference>
<dbReference type="EMBL" id="AP018586">
    <property type="protein sequence ID" value="BBD93468.1"/>
    <property type="molecule type" value="Genomic_DNA"/>
</dbReference>
<comment type="cofactor">
    <cofactor evidence="1">
        <name>pyridoxal 5'-phosphate</name>
        <dbReference type="ChEBI" id="CHEBI:597326"/>
    </cofactor>
</comment>
<evidence type="ECO:0000259" key="6">
    <source>
        <dbReference type="Pfam" id="PF01276"/>
    </source>
</evidence>
<dbReference type="Proteomes" id="UP000274772">
    <property type="component" value="Chromosome"/>
</dbReference>
<feature type="domain" description="Orn/Lys/Arg decarboxylases family 1 pyridoxal-P attachment site" evidence="6">
    <location>
        <begin position="4"/>
        <end position="261"/>
    </location>
</feature>
<evidence type="ECO:0000256" key="3">
    <source>
        <dbReference type="ARBA" id="ARBA00022793"/>
    </source>
</evidence>
<keyword evidence="5" id="KW-0456">Lyase</keyword>
<keyword evidence="9" id="KW-1185">Reference proteome</keyword>
<dbReference type="Pfam" id="PF03711">
    <property type="entry name" value="OKR_DC_1_C"/>
    <property type="match status" value="1"/>
</dbReference>
<keyword evidence="3" id="KW-0210">Decarboxylase</keyword>
<organism evidence="8 9">
    <name type="scientific">Staphylococcus caprae</name>
    <dbReference type="NCBI Taxonomy" id="29380"/>
    <lineage>
        <taxon>Bacteria</taxon>
        <taxon>Bacillati</taxon>
        <taxon>Bacillota</taxon>
        <taxon>Bacilli</taxon>
        <taxon>Bacillales</taxon>
        <taxon>Staphylococcaceae</taxon>
        <taxon>Staphylococcus</taxon>
    </lineage>
</organism>
<accession>A0ABN5W606</accession>
<reference evidence="8 9" key="1">
    <citation type="submission" date="2018-05" db="EMBL/GenBank/DDBJ databases">
        <title>Complete genome sequencing of three human clinical isolates of Staphylococcus caprae reveals virulence factors similar to those of S. epidermidis and S. capitis.</title>
        <authorList>
            <person name="Watanabe S."/>
            <person name="Cui L."/>
        </authorList>
    </citation>
    <scope>NUCLEOTIDE SEQUENCE [LARGE SCALE GENOMIC DNA]</scope>
    <source>
        <strain evidence="8 9">JMUB590</strain>
    </source>
</reference>
<dbReference type="Gene3D" id="3.40.640.10">
    <property type="entry name" value="Type I PLP-dependent aspartate aminotransferase-like (Major domain)"/>
    <property type="match status" value="1"/>
</dbReference>
<dbReference type="Pfam" id="PF01276">
    <property type="entry name" value="OKR_DC_1"/>
    <property type="match status" value="1"/>
</dbReference>
<feature type="domain" description="Orn/Lys/Arg decarboxylase C-terminal" evidence="7">
    <location>
        <begin position="366"/>
        <end position="424"/>
    </location>
</feature>
<dbReference type="PANTHER" id="PTHR43277">
    <property type="entry name" value="ARGININE DECARBOXYLASE"/>
    <property type="match status" value="1"/>
</dbReference>
<evidence type="ECO:0000256" key="1">
    <source>
        <dbReference type="ARBA" id="ARBA00001933"/>
    </source>
</evidence>
<dbReference type="SUPFAM" id="SSF53383">
    <property type="entry name" value="PLP-dependent transferases"/>
    <property type="match status" value="1"/>
</dbReference>
<evidence type="ECO:0000313" key="9">
    <source>
        <dbReference type="Proteomes" id="UP000274772"/>
    </source>
</evidence>
<dbReference type="RefSeq" id="WP_037541883.1">
    <property type="nucleotide sequence ID" value="NZ_AP018585.1"/>
</dbReference>
<dbReference type="InterPro" id="IPR008286">
    <property type="entry name" value="Prn/Lys/Arg_de-COase_C"/>
</dbReference>
<proteinExistence type="inferred from homology"/>
<gene>
    <name evidence="8" type="ORF">JMUB590_2427</name>
</gene>
<dbReference type="PANTHER" id="PTHR43277:SF3">
    <property type="entry name" value="DECARBOXYLASE, PUTATIVE-RELATED"/>
    <property type="match status" value="1"/>
</dbReference>
<evidence type="ECO:0000259" key="7">
    <source>
        <dbReference type="Pfam" id="PF03711"/>
    </source>
</evidence>
<keyword evidence="4" id="KW-0663">Pyridoxal phosphate</keyword>
<dbReference type="InterPro" id="IPR052357">
    <property type="entry name" value="Orn_Lys_Arg_decarboxylase-I"/>
</dbReference>
<name>A0ABN5W606_9STAP</name>
<dbReference type="InterPro" id="IPR015421">
    <property type="entry name" value="PyrdxlP-dep_Trfase_major"/>
</dbReference>
<comment type="similarity">
    <text evidence="2">Belongs to the Orn/Lys/Arg decarboxylase class-I family.</text>
</comment>
<dbReference type="InterPro" id="IPR015424">
    <property type="entry name" value="PyrdxlP-dep_Trfase"/>
</dbReference>
<evidence type="ECO:0000256" key="4">
    <source>
        <dbReference type="ARBA" id="ARBA00022898"/>
    </source>
</evidence>